<dbReference type="Gene3D" id="3.30.70.260">
    <property type="match status" value="2"/>
</dbReference>
<dbReference type="CDD" id="cd04869">
    <property type="entry name" value="ACT_GcvR_2"/>
    <property type="match status" value="1"/>
</dbReference>
<dbReference type="SUPFAM" id="SSF55021">
    <property type="entry name" value="ACT-like"/>
    <property type="match status" value="2"/>
</dbReference>
<name>A0A176Q9X0_9MICO</name>
<dbReference type="PIRSF" id="PIRSF028103">
    <property type="entry name" value="GcvR"/>
    <property type="match status" value="1"/>
</dbReference>
<evidence type="ECO:0000313" key="3">
    <source>
        <dbReference type="Proteomes" id="UP000076976"/>
    </source>
</evidence>
<dbReference type="Proteomes" id="UP000076976">
    <property type="component" value="Unassembled WGS sequence"/>
</dbReference>
<dbReference type="EMBL" id="LQZG01000004">
    <property type="protein sequence ID" value="OAB86471.1"/>
    <property type="molecule type" value="Genomic_DNA"/>
</dbReference>
<dbReference type="InterPro" id="IPR016867">
    <property type="entry name" value="GcvR"/>
</dbReference>
<sequence>MTDLVLTVTADDRAGLVSRLAQVVADRGGSWTTSSMAHLAGTFAGIVLVSVPAEGVAPLRSALEGLAADGITVVVRETQPQPATAGEPTLLHLVGQDRPGIVAQVSAAIASAGVGIEEMQTATSEAPMAGGLLFEVRARLVVPEGAGVPLRERLEAIADELMVDLDLADPVTT</sequence>
<dbReference type="RefSeq" id="WP_068277277.1">
    <property type="nucleotide sequence ID" value="NZ_LQZG01000004.1"/>
</dbReference>
<evidence type="ECO:0000259" key="1">
    <source>
        <dbReference type="PROSITE" id="PS51671"/>
    </source>
</evidence>
<organism evidence="2 3">
    <name type="scientific">Janibacter melonis</name>
    <dbReference type="NCBI Taxonomy" id="262209"/>
    <lineage>
        <taxon>Bacteria</taxon>
        <taxon>Bacillati</taxon>
        <taxon>Actinomycetota</taxon>
        <taxon>Actinomycetes</taxon>
        <taxon>Micrococcales</taxon>
        <taxon>Intrasporangiaceae</taxon>
        <taxon>Janibacter</taxon>
    </lineage>
</organism>
<gene>
    <name evidence="2" type="ORF">AWH69_14165</name>
</gene>
<evidence type="ECO:0000313" key="2">
    <source>
        <dbReference type="EMBL" id="OAB86471.1"/>
    </source>
</evidence>
<feature type="domain" description="ACT" evidence="1">
    <location>
        <begin position="90"/>
        <end position="173"/>
    </location>
</feature>
<dbReference type="PANTHER" id="PTHR34875">
    <property type="entry name" value="UPF0237 PROTEIN MJ1558"/>
    <property type="match status" value="1"/>
</dbReference>
<dbReference type="GO" id="GO:0006355">
    <property type="term" value="P:regulation of DNA-templated transcription"/>
    <property type="evidence" value="ECO:0007669"/>
    <property type="project" value="InterPro"/>
</dbReference>
<comment type="caution">
    <text evidence="2">The sequence shown here is derived from an EMBL/GenBank/DDBJ whole genome shotgun (WGS) entry which is preliminary data.</text>
</comment>
<dbReference type="InterPro" id="IPR002912">
    <property type="entry name" value="ACT_dom"/>
</dbReference>
<dbReference type="PANTHER" id="PTHR34875:SF6">
    <property type="entry name" value="UPF0237 PROTEIN MJ1558"/>
    <property type="match status" value="1"/>
</dbReference>
<dbReference type="InterPro" id="IPR050990">
    <property type="entry name" value="UPF0237/GcvR_regulator"/>
</dbReference>
<reference evidence="2 3" key="1">
    <citation type="submission" date="2016-01" db="EMBL/GenBank/DDBJ databases">
        <title>Janibacter melonis strain CD11_4 genome sequencing and assembly.</title>
        <authorList>
            <person name="Nair G.R."/>
            <person name="Kaur G."/>
            <person name="Chander A.M."/>
            <person name="Mayilraj S."/>
        </authorList>
    </citation>
    <scope>NUCLEOTIDE SEQUENCE [LARGE SCALE GENOMIC DNA]</scope>
    <source>
        <strain evidence="2 3">CD11-4</strain>
    </source>
</reference>
<dbReference type="Pfam" id="PF13740">
    <property type="entry name" value="ACT_6"/>
    <property type="match status" value="2"/>
</dbReference>
<dbReference type="InterPro" id="IPR045865">
    <property type="entry name" value="ACT-like_dom_sf"/>
</dbReference>
<keyword evidence="3" id="KW-1185">Reference proteome</keyword>
<protein>
    <recommendedName>
        <fullName evidence="1">ACT domain-containing protein</fullName>
    </recommendedName>
</protein>
<accession>A0A176Q9X0</accession>
<proteinExistence type="predicted"/>
<dbReference type="AlphaFoldDB" id="A0A176Q9X0"/>
<dbReference type="PROSITE" id="PS51671">
    <property type="entry name" value="ACT"/>
    <property type="match status" value="1"/>
</dbReference>
<dbReference type="STRING" id="262209.AWH69_14165"/>